<evidence type="ECO:0000313" key="1">
    <source>
        <dbReference type="EMBL" id="PON40352.1"/>
    </source>
</evidence>
<organism evidence="1 2">
    <name type="scientific">Trema orientale</name>
    <name type="common">Charcoal tree</name>
    <name type="synonym">Celtis orientalis</name>
    <dbReference type="NCBI Taxonomy" id="63057"/>
    <lineage>
        <taxon>Eukaryota</taxon>
        <taxon>Viridiplantae</taxon>
        <taxon>Streptophyta</taxon>
        <taxon>Embryophyta</taxon>
        <taxon>Tracheophyta</taxon>
        <taxon>Spermatophyta</taxon>
        <taxon>Magnoliopsida</taxon>
        <taxon>eudicotyledons</taxon>
        <taxon>Gunneridae</taxon>
        <taxon>Pentapetalae</taxon>
        <taxon>rosids</taxon>
        <taxon>fabids</taxon>
        <taxon>Rosales</taxon>
        <taxon>Cannabaceae</taxon>
        <taxon>Trema</taxon>
    </lineage>
</organism>
<dbReference type="AlphaFoldDB" id="A0A2P5AUX4"/>
<sequence>MSSIVLSLSLSHPKGDFPYMMFPVCFQTSQVSSLSLNTQHKKLTNIINSNKPNRSTLKKSFNVINLKKRIHIRRKIADDSIQSSKNKLQGKVAIITGNALAVLA</sequence>
<name>A0A2P5AUX4_TREOI</name>
<protein>
    <submittedName>
        <fullName evidence="1">Uncharacterized protein</fullName>
    </submittedName>
</protein>
<dbReference type="EMBL" id="JXTC01000691">
    <property type="protein sequence ID" value="PON40352.1"/>
    <property type="molecule type" value="Genomic_DNA"/>
</dbReference>
<accession>A0A2P5AUX4</accession>
<reference evidence="2" key="1">
    <citation type="submission" date="2016-06" db="EMBL/GenBank/DDBJ databases">
        <title>Parallel loss of symbiosis genes in relatives of nitrogen-fixing non-legume Parasponia.</title>
        <authorList>
            <person name="Van Velzen R."/>
            <person name="Holmer R."/>
            <person name="Bu F."/>
            <person name="Rutten L."/>
            <person name="Van Zeijl A."/>
            <person name="Liu W."/>
            <person name="Santuari L."/>
            <person name="Cao Q."/>
            <person name="Sharma T."/>
            <person name="Shen D."/>
            <person name="Roswanjaya Y."/>
            <person name="Wardhani T."/>
            <person name="Kalhor M.S."/>
            <person name="Jansen J."/>
            <person name="Van den Hoogen J."/>
            <person name="Gungor B."/>
            <person name="Hartog M."/>
            <person name="Hontelez J."/>
            <person name="Verver J."/>
            <person name="Yang W.-C."/>
            <person name="Schijlen E."/>
            <person name="Repin R."/>
            <person name="Schilthuizen M."/>
            <person name="Schranz E."/>
            <person name="Heidstra R."/>
            <person name="Miyata K."/>
            <person name="Fedorova E."/>
            <person name="Kohlen W."/>
            <person name="Bisseling T."/>
            <person name="Smit S."/>
            <person name="Geurts R."/>
        </authorList>
    </citation>
    <scope>NUCLEOTIDE SEQUENCE [LARGE SCALE GENOMIC DNA]</scope>
    <source>
        <strain evidence="2">cv. RG33-2</strain>
    </source>
</reference>
<dbReference type="Proteomes" id="UP000237000">
    <property type="component" value="Unassembled WGS sequence"/>
</dbReference>
<keyword evidence="2" id="KW-1185">Reference proteome</keyword>
<evidence type="ECO:0000313" key="2">
    <source>
        <dbReference type="Proteomes" id="UP000237000"/>
    </source>
</evidence>
<comment type="caution">
    <text evidence="1">The sequence shown here is derived from an EMBL/GenBank/DDBJ whole genome shotgun (WGS) entry which is preliminary data.</text>
</comment>
<feature type="non-terminal residue" evidence="1">
    <location>
        <position position="104"/>
    </location>
</feature>
<dbReference type="InParanoid" id="A0A2P5AUX4"/>
<gene>
    <name evidence="1" type="ORF">TorRG33x02_340510</name>
</gene>
<proteinExistence type="predicted"/>